<evidence type="ECO:0000313" key="2">
    <source>
        <dbReference type="EMBL" id="EST43848.1"/>
    </source>
</evidence>
<dbReference type="Proteomes" id="UP000018208">
    <property type="component" value="Unassembled WGS sequence"/>
</dbReference>
<reference evidence="3" key="2">
    <citation type="submission" date="2020-12" db="EMBL/GenBank/DDBJ databases">
        <title>New Spironucleus salmonicida genome in near-complete chromosomes.</title>
        <authorList>
            <person name="Xu F."/>
            <person name="Kurt Z."/>
            <person name="Jimenez-Gonzalez A."/>
            <person name="Astvaldsson A."/>
            <person name="Andersson J.O."/>
            <person name="Svard S.G."/>
        </authorList>
    </citation>
    <scope>NUCLEOTIDE SEQUENCE</scope>
    <source>
        <strain evidence="3">ATCC 50377</strain>
    </source>
</reference>
<proteinExistence type="predicted"/>
<accession>V6LHR9</accession>
<keyword evidence="4" id="KW-1185">Reference proteome</keyword>
<protein>
    <submittedName>
        <fullName evidence="2">Uncharacterized protein</fullName>
    </submittedName>
</protein>
<evidence type="ECO:0000313" key="4">
    <source>
        <dbReference type="Proteomes" id="UP000018208"/>
    </source>
</evidence>
<dbReference type="VEuPathDB" id="GiardiaDB:SS50377_27155"/>
<evidence type="ECO:0000256" key="1">
    <source>
        <dbReference type="SAM" id="MobiDB-lite"/>
    </source>
</evidence>
<dbReference type="EMBL" id="KI546132">
    <property type="protein sequence ID" value="EST43848.1"/>
    <property type="molecule type" value="Genomic_DNA"/>
</dbReference>
<name>V6LHR9_9EUKA</name>
<feature type="region of interest" description="Disordered" evidence="1">
    <location>
        <begin position="194"/>
        <end position="235"/>
    </location>
</feature>
<dbReference type="EMBL" id="AUWU02000007">
    <property type="protein sequence ID" value="KAH0570862.1"/>
    <property type="molecule type" value="Genomic_DNA"/>
</dbReference>
<gene>
    <name evidence="2" type="ORF">SS50377_16392</name>
    <name evidence="3" type="ORF">SS50377_27155</name>
</gene>
<evidence type="ECO:0000313" key="3">
    <source>
        <dbReference type="EMBL" id="KAH0570862.1"/>
    </source>
</evidence>
<organism evidence="2">
    <name type="scientific">Spironucleus salmonicida</name>
    <dbReference type="NCBI Taxonomy" id="348837"/>
    <lineage>
        <taxon>Eukaryota</taxon>
        <taxon>Metamonada</taxon>
        <taxon>Diplomonadida</taxon>
        <taxon>Hexamitidae</taxon>
        <taxon>Hexamitinae</taxon>
        <taxon>Spironucleus</taxon>
    </lineage>
</organism>
<dbReference type="AlphaFoldDB" id="V6LHR9"/>
<sequence>MIARETSFWRRNSTQWKLDVRRDIGAASQEWLAFLRNSQYQWQPAANGDSAAHELHENQHGHGLEYQDDEDWDVAGRQVLRLDGDGGQGAREPGLVYGEVERGHWDGVAPEVLHAVAVQLPHEVMVGVGPVELQVVLVDVEGALGEPVAVAPRLECERGQEADLERERRERVEGQVEGQGLRVRVRRARQDLQAPAEHKQLPDAVGHNAGAGYAQGLRDGAEVDPGGCPDRVPGAHLGQQALVRGGAGPAALGAGKVRAGGVEGEVAHVPLLGQDRVRGAVYRSSRGGPEVQPHGRVRARDLTPHVLYDDDLVQEEGHVDALEDARQALLHERPEADVECLRRVGHPEYHLHRALGVQPRDHLRGLELQAGLGGAGQSRAVEGELLVDGAVKEGVGREEHAAIYVDRGQRVVERPEEGRVLHDDNRGNIVHKAATGPHLDQAHLVPELVAYLQGGEQDHLGLAPELEDQVHHVQRVAALDAEADHGAGAVDDVHDVRGEGGAGGGVEHQQGLLVDGEEAAGRVAAHGVADLDGLAEVRDEGVVHGDAGEEHSGVA</sequence>
<reference evidence="2 3" key="1">
    <citation type="journal article" date="2014" name="PLoS Genet.">
        <title>The Genome of Spironucleus salmonicida Highlights a Fish Pathogen Adapted to Fluctuating Environments.</title>
        <authorList>
            <person name="Xu F."/>
            <person name="Jerlstrom-Hultqvist J."/>
            <person name="Einarsson E."/>
            <person name="Astvaldsson A."/>
            <person name="Svard S.G."/>
            <person name="Andersson J.O."/>
        </authorList>
    </citation>
    <scope>NUCLEOTIDE SEQUENCE</scope>
    <source>
        <strain evidence="3">ATCC 50377</strain>
    </source>
</reference>